<name>A0A8S3SAD3_MYTED</name>
<proteinExistence type="predicted"/>
<evidence type="ECO:0000256" key="1">
    <source>
        <dbReference type="SAM" id="Phobius"/>
    </source>
</evidence>
<keyword evidence="1" id="KW-1133">Transmembrane helix</keyword>
<gene>
    <name evidence="2" type="ORF">MEDL_29845</name>
</gene>
<reference evidence="2" key="1">
    <citation type="submission" date="2021-03" db="EMBL/GenBank/DDBJ databases">
        <authorList>
            <person name="Bekaert M."/>
        </authorList>
    </citation>
    <scope>NUCLEOTIDE SEQUENCE</scope>
</reference>
<dbReference type="EMBL" id="CAJPWZ010001468">
    <property type="protein sequence ID" value="CAG2216087.1"/>
    <property type="molecule type" value="Genomic_DNA"/>
</dbReference>
<dbReference type="Proteomes" id="UP000683360">
    <property type="component" value="Unassembled WGS sequence"/>
</dbReference>
<keyword evidence="1" id="KW-0812">Transmembrane</keyword>
<feature type="transmembrane region" description="Helical" evidence="1">
    <location>
        <begin position="39"/>
        <end position="59"/>
    </location>
</feature>
<evidence type="ECO:0000313" key="3">
    <source>
        <dbReference type="Proteomes" id="UP000683360"/>
    </source>
</evidence>
<evidence type="ECO:0000313" key="2">
    <source>
        <dbReference type="EMBL" id="CAG2216087.1"/>
    </source>
</evidence>
<organism evidence="2 3">
    <name type="scientific">Mytilus edulis</name>
    <name type="common">Blue mussel</name>
    <dbReference type="NCBI Taxonomy" id="6550"/>
    <lineage>
        <taxon>Eukaryota</taxon>
        <taxon>Metazoa</taxon>
        <taxon>Spiralia</taxon>
        <taxon>Lophotrochozoa</taxon>
        <taxon>Mollusca</taxon>
        <taxon>Bivalvia</taxon>
        <taxon>Autobranchia</taxon>
        <taxon>Pteriomorphia</taxon>
        <taxon>Mytilida</taxon>
        <taxon>Mytiloidea</taxon>
        <taxon>Mytilidae</taxon>
        <taxon>Mytilinae</taxon>
        <taxon>Mytilus</taxon>
    </lineage>
</organism>
<sequence length="330" mass="37509">MESDYVTSVENTVTNSVAATSYACEAIIIEETTIQSSEWLLYTICITGAIMITASSHLLRSYRQRKSRLKNEKVVVESTTTSPYAGFYHEIDENIFKDVTPSLPLESHPSKMEAVCFIPQETAFITRSTELVNTDYLNPVFEPEDEVVVESTTTSPYTSFYHEIDENILKDVTPSLCLVSHPSKMEAVCFIPQETSFTTRSTELDNTDYLDPVFAAEDEVENSQQQQMHKKDNMSTCYSVSNVIVPLSIKSINPSQFTENQHEDMDGYEIPVTVHQYIERSSGSDEDAADYKYYHVYQSLQKKCLTKNNDYEKLRTAESKTVNKPDLTNQ</sequence>
<dbReference type="AlphaFoldDB" id="A0A8S3SAD3"/>
<keyword evidence="1" id="KW-0472">Membrane</keyword>
<accession>A0A8S3SAD3</accession>
<keyword evidence="3" id="KW-1185">Reference proteome</keyword>
<protein>
    <submittedName>
        <fullName evidence="2">Uncharacterized protein</fullName>
    </submittedName>
</protein>
<comment type="caution">
    <text evidence="2">The sequence shown here is derived from an EMBL/GenBank/DDBJ whole genome shotgun (WGS) entry which is preliminary data.</text>
</comment>